<dbReference type="Proteomes" id="UP000006833">
    <property type="component" value="Chromosome"/>
</dbReference>
<evidence type="ECO:0000313" key="4">
    <source>
        <dbReference type="Proteomes" id="UP000006833"/>
    </source>
</evidence>
<dbReference type="GO" id="GO:0016491">
    <property type="term" value="F:oxidoreductase activity"/>
    <property type="evidence" value="ECO:0007669"/>
    <property type="project" value="UniProtKB-KW"/>
</dbReference>
<dbReference type="CDD" id="cd19094">
    <property type="entry name" value="AKR_Tas-like"/>
    <property type="match status" value="1"/>
</dbReference>
<gene>
    <name evidence="3" type="ordered locus">Dshi_2823</name>
</gene>
<reference evidence="4" key="1">
    <citation type="journal article" date="2010" name="ISME J.">
        <title>The complete genome sequence of the algal symbiont Dinoroseobacter shibae: a hitchhiker's guide to life in the sea.</title>
        <authorList>
            <person name="Wagner-Dobler I."/>
            <person name="Ballhausen B."/>
            <person name="Berger M."/>
            <person name="Brinkhoff T."/>
            <person name="Buchholz I."/>
            <person name="Bunk B."/>
            <person name="Cypionka H."/>
            <person name="Daniel R."/>
            <person name="Drepper T."/>
            <person name="Gerdts G."/>
            <person name="Hahnke S."/>
            <person name="Han C."/>
            <person name="Jahn D."/>
            <person name="Kalhoefer D."/>
            <person name="Kiss H."/>
            <person name="Klenk H.P."/>
            <person name="Kyrpides N."/>
            <person name="Liebl W."/>
            <person name="Liesegang H."/>
            <person name="Meincke L."/>
            <person name="Pati A."/>
            <person name="Petersen J."/>
            <person name="Piekarski T."/>
            <person name="Pommerenke C."/>
            <person name="Pradella S."/>
            <person name="Pukall R."/>
            <person name="Rabus R."/>
            <person name="Stackebrandt E."/>
            <person name="Thole S."/>
            <person name="Thompson L."/>
            <person name="Tielen P."/>
            <person name="Tomasch J."/>
            <person name="von Jan M."/>
            <person name="Wanphrut N."/>
            <person name="Wichels A."/>
            <person name="Zech H."/>
            <person name="Simon M."/>
        </authorList>
    </citation>
    <scope>NUCLEOTIDE SEQUENCE [LARGE SCALE GENOMIC DNA]</scope>
    <source>
        <strain evidence="4">DSM 16493 / NCIMB 14021 / DFL 12</strain>
    </source>
</reference>
<dbReference type="PANTHER" id="PTHR43364">
    <property type="entry name" value="NADH-SPECIFIC METHYLGLYOXAL REDUCTASE-RELATED"/>
    <property type="match status" value="1"/>
</dbReference>
<keyword evidence="4" id="KW-1185">Reference proteome</keyword>
<evidence type="ECO:0000259" key="2">
    <source>
        <dbReference type="Pfam" id="PF00248"/>
    </source>
</evidence>
<dbReference type="InterPro" id="IPR023210">
    <property type="entry name" value="NADP_OxRdtase_dom"/>
</dbReference>
<dbReference type="OrthoDB" id="9803483at2"/>
<sequence>MQKHPIGRGGPDVTRFCLGTMTFGTQTGQADAHAQITMALEAGLNILDTAEMYPVNPVSAETVGLTETIIGAWNAANPGRRGEYVLATKVSGEGLKAVRDGAPISRATIETAVEASLRRLQTDHIDIYQLHWPNRGSYHFRQNWTFDPSGQNKSDTLAHIEEVLETVDRLVAAGKVGHIGLSNESAWGTAQWLRVAETHGLPRVVSVQNEYSMLARLYDTDLAELSVNEEVGLLAFSPLATGLLTGKYRGGAVPEGSRMSLNGALGGRVTDRVWGAVDAYAAIAEAHGLDMTHMALAWCAQRPFMGSVIFGATTRDQLAHILDGLDLRLSPEVLAEIDAAHRAHPMPF</sequence>
<dbReference type="SUPFAM" id="SSF51430">
    <property type="entry name" value="NAD(P)-linked oxidoreductase"/>
    <property type="match status" value="1"/>
</dbReference>
<dbReference type="InterPro" id="IPR050523">
    <property type="entry name" value="AKR_Detox_Biosynth"/>
</dbReference>
<proteinExistence type="predicted"/>
<dbReference type="HOGENOM" id="CLU_023205_2_0_5"/>
<dbReference type="AlphaFoldDB" id="A8LJ61"/>
<dbReference type="InterPro" id="IPR036812">
    <property type="entry name" value="NAD(P)_OxRdtase_dom_sf"/>
</dbReference>
<name>A8LJ61_DINSH</name>
<organism evidence="3 4">
    <name type="scientific">Dinoroseobacter shibae (strain DSM 16493 / NCIMB 14021 / DFL 12)</name>
    <dbReference type="NCBI Taxonomy" id="398580"/>
    <lineage>
        <taxon>Bacteria</taxon>
        <taxon>Pseudomonadati</taxon>
        <taxon>Pseudomonadota</taxon>
        <taxon>Alphaproteobacteria</taxon>
        <taxon>Rhodobacterales</taxon>
        <taxon>Roseobacteraceae</taxon>
        <taxon>Dinoroseobacter</taxon>
    </lineage>
</organism>
<dbReference type="PANTHER" id="PTHR43364:SF4">
    <property type="entry name" value="NAD(P)-LINKED OXIDOREDUCTASE SUPERFAMILY PROTEIN"/>
    <property type="match status" value="1"/>
</dbReference>
<dbReference type="eggNOG" id="COG0667">
    <property type="taxonomic scope" value="Bacteria"/>
</dbReference>
<dbReference type="Pfam" id="PF00248">
    <property type="entry name" value="Aldo_ket_red"/>
    <property type="match status" value="1"/>
</dbReference>
<dbReference type="STRING" id="398580.Dshi_2823"/>
<dbReference type="KEGG" id="dsh:Dshi_2823"/>
<dbReference type="RefSeq" id="WP_012179484.1">
    <property type="nucleotide sequence ID" value="NC_009952.1"/>
</dbReference>
<dbReference type="Gene3D" id="3.20.20.100">
    <property type="entry name" value="NADP-dependent oxidoreductase domain"/>
    <property type="match status" value="1"/>
</dbReference>
<keyword evidence="1" id="KW-0560">Oxidoreductase</keyword>
<feature type="domain" description="NADP-dependent oxidoreductase" evidence="2">
    <location>
        <begin position="17"/>
        <end position="340"/>
    </location>
</feature>
<protein>
    <submittedName>
        <fullName evidence="3">Aldo/keto reductase</fullName>
    </submittedName>
</protein>
<dbReference type="EMBL" id="CP000830">
    <property type="protein sequence ID" value="ABV94556.1"/>
    <property type="molecule type" value="Genomic_DNA"/>
</dbReference>
<evidence type="ECO:0000313" key="3">
    <source>
        <dbReference type="EMBL" id="ABV94556.1"/>
    </source>
</evidence>
<evidence type="ECO:0000256" key="1">
    <source>
        <dbReference type="ARBA" id="ARBA00023002"/>
    </source>
</evidence>
<accession>A8LJ61</accession>